<keyword evidence="5" id="KW-0732">Signal</keyword>
<feature type="short sequence motif" description="GXSXG" evidence="4">
    <location>
        <begin position="78"/>
        <end position="82"/>
    </location>
</feature>
<evidence type="ECO:0000313" key="8">
    <source>
        <dbReference type="Proteomes" id="UP000006545"/>
    </source>
</evidence>
<keyword evidence="3 4" id="KW-0443">Lipid metabolism</keyword>
<evidence type="ECO:0000256" key="1">
    <source>
        <dbReference type="ARBA" id="ARBA00022801"/>
    </source>
</evidence>
<reference evidence="8" key="1">
    <citation type="submission" date="2011-04" db="EMBL/GenBank/DDBJ databases">
        <title>The complete genome of Porphyromonas asaccharolytica DSM 20707.</title>
        <authorList>
            <person name="Lucas S."/>
            <person name="Han J."/>
            <person name="Lapidus A."/>
            <person name="Bruce D."/>
            <person name="Goodwin L."/>
            <person name="Pitluck S."/>
            <person name="Peters L."/>
            <person name="Kyrpides N."/>
            <person name="Mavromatis K."/>
            <person name="Ivanova N."/>
            <person name="Ovchinnikova G."/>
            <person name="Pagani I."/>
            <person name="Lu M."/>
            <person name="Detter J.C."/>
            <person name="Tapia R."/>
            <person name="Han C."/>
            <person name="Land M."/>
            <person name="Hauser L."/>
            <person name="Markowitz V."/>
            <person name="Cheng J.-F."/>
            <person name="Hugenholtz P."/>
            <person name="Woyke T."/>
            <person name="Wu D."/>
            <person name="Gronow S."/>
            <person name="Wellnitz S."/>
            <person name="Brambilla E."/>
            <person name="Klenk H.-P."/>
            <person name="Eisen J.A."/>
        </authorList>
    </citation>
    <scope>NUCLEOTIDE SEQUENCE [LARGE SCALE GENOMIC DNA]</scope>
    <source>
        <strain evidence="8">ATCC 25260 / DSM 20707 / VPI 4198</strain>
    </source>
</reference>
<organism evidence="7 8">
    <name type="scientific">Porphyromonas asaccharolytica (strain ATCC 25260 / DSM 20707 / BCRC 10618 / CCUG 7834 / JCM 6326 / LMG 13178 / VPI 4198 / B440)</name>
    <name type="common">Bacteroides asaccharolyticus</name>
    <dbReference type="NCBI Taxonomy" id="879243"/>
    <lineage>
        <taxon>Bacteria</taxon>
        <taxon>Pseudomonadati</taxon>
        <taxon>Bacteroidota</taxon>
        <taxon>Bacteroidia</taxon>
        <taxon>Bacteroidales</taxon>
        <taxon>Porphyromonadaceae</taxon>
        <taxon>Porphyromonas</taxon>
    </lineage>
</organism>
<evidence type="ECO:0000256" key="5">
    <source>
        <dbReference type="SAM" id="SignalP"/>
    </source>
</evidence>
<feature type="short sequence motif" description="GXGXXG" evidence="4">
    <location>
        <begin position="51"/>
        <end position="56"/>
    </location>
</feature>
<proteinExistence type="predicted"/>
<evidence type="ECO:0000256" key="2">
    <source>
        <dbReference type="ARBA" id="ARBA00022963"/>
    </source>
</evidence>
<sequence>MISRIYTKQPSILLSSLILCMVALCAPATMLGQSDEVCDSTQMRCGLVLSGGGAKGLAHIALLELIDSLQIQVDYISGTSMGAVVAGLYSTGYSAAEIKELVRQEDWGRVLSNRLPYDKVDMCEKEDYGTYTLEFPMRRGIPKVPSSLIEGQYLMEVLMRYTFPVRHIKDYAQMPIPLQLVASDAGSGGACVMTSGTLPLSIRASLAIPAVFAPTIVDGKLLVDGGLDRNFPVEEVRAMGATFVIGSYTGARLRNVEELEHSSIDVIQQSYALLTKKEVERQVSQVDVMLDFSQALRGYTSADFSQREQIIALAEAEAHKLLPQLVALKTHQVAQGINYQKQQLATVSIPIQQVKITDQWGAPLEQAETEFIRSVIGEDLSLLDSVDLLQQRIDMLMGYNRYAQVYYTYESDSTATRGNEVNTLHFFIKKKPQALLRLGAYYDPYESANIILNTSLRDLLLSNSHLSAKLAISQYPKLRASYYKWFDDSYSYWVSPYISLRLDRSDNLHLRYLSQIENHTEATFYQGSIATGVKMGYALSPQSEITLGVQYGLMYVWQPQTPFDHEMRGSAQAADLEQIPLNYFNQLMQANNRPKLSYRHGTWTMNLAYQQNSLNRKAFATRGNHLALTAELTLKNSYALSPLPEDATESQKQIHNILNPEESISPQRGPLLHLSVYEHVVAPLSKRVALHGRLFGGVNLDLGKPWRDSFHYDSYLFLSQKFHLGGFANLGVHNQTIFSGLRYREYPVNNLAALYLGIQYTPIKSLYITPHVSVGMDIQAPNLQDSDLLYGAGIDLDYDSMIGPIKLSFSRSNVLRASRFFFSLGYAF</sequence>
<keyword evidence="8" id="KW-1185">Reference proteome</keyword>
<dbReference type="InterPro" id="IPR002641">
    <property type="entry name" value="PNPLA_dom"/>
</dbReference>
<dbReference type="GO" id="GO:0016787">
    <property type="term" value="F:hydrolase activity"/>
    <property type="evidence" value="ECO:0007669"/>
    <property type="project" value="UniProtKB-UniRule"/>
</dbReference>
<evidence type="ECO:0000256" key="3">
    <source>
        <dbReference type="ARBA" id="ARBA00023098"/>
    </source>
</evidence>
<dbReference type="GO" id="GO:0016042">
    <property type="term" value="P:lipid catabolic process"/>
    <property type="evidence" value="ECO:0007669"/>
    <property type="project" value="UniProtKB-UniRule"/>
</dbReference>
<dbReference type="PANTHER" id="PTHR14226">
    <property type="entry name" value="NEUROPATHY TARGET ESTERASE/SWISS CHEESE D.MELANOGASTER"/>
    <property type="match status" value="1"/>
</dbReference>
<dbReference type="eggNOG" id="COG4775">
    <property type="taxonomic scope" value="Bacteria"/>
</dbReference>
<feature type="active site" description="Nucleophile" evidence="4">
    <location>
        <position position="80"/>
    </location>
</feature>
<evidence type="ECO:0000256" key="4">
    <source>
        <dbReference type="PROSITE-ProRule" id="PRU01161"/>
    </source>
</evidence>
<dbReference type="InterPro" id="IPR043864">
    <property type="entry name" value="Omp85-like_dom"/>
</dbReference>
<dbReference type="EMBL" id="CP002689">
    <property type="protein sequence ID" value="AEE12815.1"/>
    <property type="molecule type" value="Genomic_DNA"/>
</dbReference>
<dbReference type="RefSeq" id="WP_013760315.1">
    <property type="nucleotide sequence ID" value="NC_015501.1"/>
</dbReference>
<dbReference type="InterPro" id="IPR050301">
    <property type="entry name" value="NTE"/>
</dbReference>
<dbReference type="InterPro" id="IPR016035">
    <property type="entry name" value="Acyl_Trfase/lysoPLipase"/>
</dbReference>
<dbReference type="AlphaFoldDB" id="F4KK90"/>
<evidence type="ECO:0000259" key="6">
    <source>
        <dbReference type="PROSITE" id="PS51635"/>
    </source>
</evidence>
<keyword evidence="2 4" id="KW-0442">Lipid degradation</keyword>
<feature type="chain" id="PRO_5003316725" evidence="5">
    <location>
        <begin position="26"/>
        <end position="828"/>
    </location>
</feature>
<dbReference type="SUPFAM" id="SSF52151">
    <property type="entry name" value="FabD/lysophospholipase-like"/>
    <property type="match status" value="1"/>
</dbReference>
<protein>
    <submittedName>
        <fullName evidence="7">Patatin</fullName>
    </submittedName>
</protein>
<feature type="short sequence motif" description="DGA/G" evidence="4">
    <location>
        <begin position="224"/>
        <end position="226"/>
    </location>
</feature>
<accession>F4KK90</accession>
<keyword evidence="1 4" id="KW-0378">Hydrolase</keyword>
<feature type="signal peptide" evidence="5">
    <location>
        <begin position="1"/>
        <end position="25"/>
    </location>
</feature>
<dbReference type="PANTHER" id="PTHR14226:SF29">
    <property type="entry name" value="NEUROPATHY TARGET ESTERASE SWS"/>
    <property type="match status" value="1"/>
</dbReference>
<dbReference type="Pfam" id="PF01734">
    <property type="entry name" value="Patatin"/>
    <property type="match status" value="1"/>
</dbReference>
<evidence type="ECO:0000313" key="7">
    <source>
        <dbReference type="EMBL" id="AEE12815.1"/>
    </source>
</evidence>
<dbReference type="eggNOG" id="COG1752">
    <property type="taxonomic scope" value="Bacteria"/>
</dbReference>
<dbReference type="Pfam" id="PF19143">
    <property type="entry name" value="Omp85_2"/>
    <property type="match status" value="1"/>
</dbReference>
<dbReference type="Proteomes" id="UP000006545">
    <property type="component" value="Chromosome"/>
</dbReference>
<dbReference type="STRING" id="879243.Poras_0872"/>
<feature type="active site" description="Proton acceptor" evidence="4">
    <location>
        <position position="224"/>
    </location>
</feature>
<feature type="domain" description="PNPLA" evidence="6">
    <location>
        <begin position="47"/>
        <end position="237"/>
    </location>
</feature>
<dbReference type="PROSITE" id="PS51635">
    <property type="entry name" value="PNPLA"/>
    <property type="match status" value="1"/>
</dbReference>
<dbReference type="KEGG" id="pah:Poras_0872"/>
<dbReference type="OrthoDB" id="9770965at2"/>
<gene>
    <name evidence="7" type="ordered locus">Poras_0872</name>
</gene>
<dbReference type="Gene3D" id="3.40.1090.10">
    <property type="entry name" value="Cytosolic phospholipase A2 catalytic domain"/>
    <property type="match status" value="2"/>
</dbReference>
<dbReference type="HOGENOM" id="CLU_014750_2_0_10"/>
<name>F4KK90_PORAD</name>
<dbReference type="Gene3D" id="2.40.160.50">
    <property type="entry name" value="membrane protein fhac: a member of the omp85/tpsb transporter family"/>
    <property type="match status" value="1"/>
</dbReference>